<feature type="compositionally biased region" description="Polar residues" evidence="3">
    <location>
        <begin position="7"/>
        <end position="16"/>
    </location>
</feature>
<comment type="similarity">
    <text evidence="2">Belongs to the influenza viruses PB1-F2 family.</text>
</comment>
<proteinExistence type="inferred from homology"/>
<sequence length="101" mass="12182">MEREQDTPWTQSTEHINIQKRENGQQTQKLEHHNLTQLMGHCLRITSQVDMHKQIVSWKQWLSLKRPTQESLKTRVSKRWKLFSRQEWTSLPKVARPMIGH</sequence>
<protein>
    <recommendedName>
        <fullName evidence="2">Protein PB1-F2</fullName>
    </recommendedName>
</protein>
<dbReference type="Proteomes" id="UP001379929">
    <property type="component" value="Genome"/>
</dbReference>
<dbReference type="GO" id="GO:0044164">
    <property type="term" value="C:host cell cytosol"/>
    <property type="evidence" value="ECO:0007669"/>
    <property type="project" value="UniProtKB-SubCell"/>
</dbReference>
<evidence type="ECO:0000256" key="2">
    <source>
        <dbReference type="HAMAP-Rule" id="MF_04064"/>
    </source>
</evidence>
<dbReference type="Pfam" id="PF11986">
    <property type="entry name" value="PB1-F2"/>
    <property type="match status" value="1"/>
</dbReference>
<reference evidence="4" key="1">
    <citation type="submission" date="2018-07" db="EMBL/GenBank/DDBJ databases">
        <title>Whole genome assembly of Influenza A virus.</title>
        <authorList>
            <person name="Tan G."/>
            <person name="Pickett B."/>
            <person name="Fedorova N."/>
            <person name="Amedeo P."/>
            <person name="Hu L."/>
            <person name="Christensen J."/>
            <person name="Miller J."/>
            <person name="Durbin A."/>
            <person name="Williams T."/>
            <person name="Poulson R."/>
            <person name="Stallknecht D."/>
        </authorList>
    </citation>
    <scope>NUCLEOTIDE SEQUENCE</scope>
    <source>
        <strain evidence="4">A/ruddy turnstone/Delaware/AI00-1592/2000</strain>
        <strain evidence="5">A/ruddy turnstone/New Jersey/AI00-2132/2000</strain>
    </source>
</reference>
<dbReference type="GO" id="GO:0042025">
    <property type="term" value="C:host cell nucleus"/>
    <property type="evidence" value="ECO:0007669"/>
    <property type="project" value="UniProtKB-SubCell"/>
</dbReference>
<accession>A0A2Z5D0Q2</accession>
<feature type="region of interest" description="Disordered" evidence="3">
    <location>
        <begin position="1"/>
        <end position="27"/>
    </location>
</feature>
<gene>
    <name evidence="4" type="primary">PB1-F2</name>
    <name evidence="2" type="synonym">PB1</name>
</gene>
<organism evidence="4">
    <name type="scientific">Influenza A virus</name>
    <dbReference type="NCBI Taxonomy" id="11320"/>
    <lineage>
        <taxon>Viruses</taxon>
        <taxon>Riboviria</taxon>
        <taxon>Orthornavirae</taxon>
        <taxon>Negarnaviricota</taxon>
        <taxon>Polyploviricotina</taxon>
        <taxon>Insthoviricetes</taxon>
        <taxon>Articulavirales</taxon>
        <taxon>Orthomyxoviridae</taxon>
        <taxon>Alphainfluenzavirus</taxon>
        <taxon>Alphainfluenzavirus influenzae</taxon>
    </lineage>
</organism>
<dbReference type="GO" id="GO:0016020">
    <property type="term" value="C:membrane"/>
    <property type="evidence" value="ECO:0007669"/>
    <property type="project" value="UniProtKB-UniRule"/>
</dbReference>
<dbReference type="InterPro" id="IPR021045">
    <property type="entry name" value="Flu_proapoptotic_PB1-F2"/>
</dbReference>
<feature type="compositionally biased region" description="Basic and acidic residues" evidence="3">
    <location>
        <begin position="17"/>
        <end position="27"/>
    </location>
</feature>
<dbReference type="EMBL" id="MH597582">
    <property type="protein sequence ID" value="AXB36016.1"/>
    <property type="molecule type" value="Viral_cRNA"/>
</dbReference>
<evidence type="ECO:0000256" key="1">
    <source>
        <dbReference type="ARBA" id="ARBA00023200"/>
    </source>
</evidence>
<comment type="function">
    <text evidence="2">May play an important role in promoting lung pathology in both primary viral infection and secondary bacterial infection.</text>
</comment>
<dbReference type="HAMAP" id="MF_04064">
    <property type="entry name" value="INFV_PB1F2"/>
    <property type="match status" value="1"/>
</dbReference>
<dbReference type="EMBL" id="MH598195">
    <property type="protein sequence ID" value="AXB36930.1"/>
    <property type="molecule type" value="Viral_cRNA"/>
</dbReference>
<keyword evidence="1 2" id="KW-1035">Host cytoplasm</keyword>
<keyword evidence="2" id="KW-1048">Host nucleus</keyword>
<comment type="subcellular location">
    <subcellularLocation>
        <location evidence="2">Host nucleus</location>
    </subcellularLocation>
    <subcellularLocation>
        <location evidence="2">Host cytoplasm</location>
        <location evidence="2">Host cytosol</location>
    </subcellularLocation>
</comment>
<evidence type="ECO:0000313" key="5">
    <source>
        <dbReference type="EMBL" id="AXB36930.1"/>
    </source>
</evidence>
<evidence type="ECO:0000256" key="3">
    <source>
        <dbReference type="SAM" id="MobiDB-lite"/>
    </source>
</evidence>
<name>A0A2Z5D0Q2_9INFA</name>
<evidence type="ECO:0000313" key="4">
    <source>
        <dbReference type="EMBL" id="AXB36016.1"/>
    </source>
</evidence>